<gene>
    <name evidence="1" type="primary">Cnig_chr_III.g11511</name>
    <name evidence="1" type="ORF">B9Z55_011511</name>
</gene>
<reference evidence="2" key="1">
    <citation type="submission" date="2017-10" db="EMBL/GenBank/DDBJ databases">
        <title>Rapid genome shrinkage in a self-fertile nematode reveals novel sperm competition proteins.</title>
        <authorList>
            <person name="Yin D."/>
            <person name="Schwarz E.M."/>
            <person name="Thomas C.G."/>
            <person name="Felde R.L."/>
            <person name="Korf I.F."/>
            <person name="Cutter A.D."/>
            <person name="Schartner C.M."/>
            <person name="Ralston E.J."/>
            <person name="Meyer B.J."/>
            <person name="Haag E.S."/>
        </authorList>
    </citation>
    <scope>NUCLEOTIDE SEQUENCE [LARGE SCALE GENOMIC DNA]</scope>
    <source>
        <strain evidence="2">JU1422</strain>
    </source>
</reference>
<comment type="caution">
    <text evidence="1">The sequence shown here is derived from an EMBL/GenBank/DDBJ whole genome shotgun (WGS) entry which is preliminary data.</text>
</comment>
<protein>
    <submittedName>
        <fullName evidence="1">Uncharacterized protein</fullName>
    </submittedName>
</protein>
<proteinExistence type="predicted"/>
<organism evidence="1 2">
    <name type="scientific">Caenorhabditis nigoni</name>
    <dbReference type="NCBI Taxonomy" id="1611254"/>
    <lineage>
        <taxon>Eukaryota</taxon>
        <taxon>Metazoa</taxon>
        <taxon>Ecdysozoa</taxon>
        <taxon>Nematoda</taxon>
        <taxon>Chromadorea</taxon>
        <taxon>Rhabditida</taxon>
        <taxon>Rhabditina</taxon>
        <taxon>Rhabditomorpha</taxon>
        <taxon>Rhabditoidea</taxon>
        <taxon>Rhabditidae</taxon>
        <taxon>Peloderinae</taxon>
        <taxon>Caenorhabditis</taxon>
    </lineage>
</organism>
<name>A0A2G5UKD1_9PELO</name>
<evidence type="ECO:0000313" key="2">
    <source>
        <dbReference type="Proteomes" id="UP000230233"/>
    </source>
</evidence>
<dbReference type="Proteomes" id="UP000230233">
    <property type="component" value="Chromosome III"/>
</dbReference>
<sequence length="90" mass="10273">MSIFFLKKKLVASSSLRKPMIQIEHGKPLDSDFGDIRNILLVGNFLISLTENEIYRLKVNDPGVGLLEVLRYIYSDATIRKQPKCCFNKA</sequence>
<keyword evidence="2" id="KW-1185">Reference proteome</keyword>
<dbReference type="EMBL" id="PDUG01000003">
    <property type="protein sequence ID" value="PIC40022.1"/>
    <property type="molecule type" value="Genomic_DNA"/>
</dbReference>
<dbReference type="AlphaFoldDB" id="A0A2G5UKD1"/>
<evidence type="ECO:0000313" key="1">
    <source>
        <dbReference type="EMBL" id="PIC40022.1"/>
    </source>
</evidence>
<accession>A0A2G5UKD1</accession>